<organism evidence="2">
    <name type="scientific">uncultured prokaryote</name>
    <dbReference type="NCBI Taxonomy" id="198431"/>
    <lineage>
        <taxon>unclassified sequences</taxon>
        <taxon>environmental samples</taxon>
    </lineage>
</organism>
<dbReference type="GO" id="GO:0006270">
    <property type="term" value="P:DNA replication initiation"/>
    <property type="evidence" value="ECO:0007669"/>
    <property type="project" value="InterPro"/>
</dbReference>
<dbReference type="GO" id="GO:0003887">
    <property type="term" value="F:DNA-directed DNA polymerase activity"/>
    <property type="evidence" value="ECO:0007669"/>
    <property type="project" value="InterPro"/>
</dbReference>
<dbReference type="Gene3D" id="1.10.10.10">
    <property type="entry name" value="Winged helix-like DNA-binding domain superfamily/Winged helix DNA-binding domain"/>
    <property type="match status" value="2"/>
</dbReference>
<dbReference type="EMBL" id="LN852956">
    <property type="protein sequence ID" value="CRY94577.1"/>
    <property type="molecule type" value="Genomic_DNA"/>
</dbReference>
<accession>A0A0H5QES4</accession>
<reference evidence="2" key="2">
    <citation type="submission" date="2015-07" db="EMBL/GenBank/DDBJ databases">
        <title>Plasmids, circular viruses and viroids from rat gut.</title>
        <authorList>
            <person name="Jorgensen T.J."/>
            <person name="Hansen M.A."/>
            <person name="Xu Z."/>
            <person name="Tabak M.A."/>
            <person name="Sorensen S.J."/>
            <person name="Hansen L.H."/>
        </authorList>
    </citation>
    <scope>NUCLEOTIDE SEQUENCE</scope>
    <source>
        <plasmid evidence="2">pRGRH0284</plasmid>
    </source>
</reference>
<geneLocation type="plasmid" evidence="2">
    <name>pRGRH0284</name>
</geneLocation>
<feature type="domain" description="Initiator Rep protein WH1" evidence="1">
    <location>
        <begin position="12"/>
        <end position="156"/>
    </location>
</feature>
<dbReference type="InterPro" id="IPR000525">
    <property type="entry name" value="Initiator_Rep_WH1"/>
</dbReference>
<dbReference type="AlphaFoldDB" id="A0A0H5QES4"/>
<dbReference type="InterPro" id="IPR036388">
    <property type="entry name" value="WH-like_DNA-bd_sf"/>
</dbReference>
<dbReference type="Pfam" id="PF21205">
    <property type="entry name" value="Rep3_C"/>
    <property type="match status" value="1"/>
</dbReference>
<evidence type="ECO:0000313" key="2">
    <source>
        <dbReference type="EMBL" id="CRY94577.1"/>
    </source>
</evidence>
<name>A0A0H5QES4_9ZZZZ</name>
<evidence type="ECO:0000259" key="1">
    <source>
        <dbReference type="Pfam" id="PF01051"/>
    </source>
</evidence>
<proteinExistence type="predicted"/>
<reference evidence="2" key="1">
    <citation type="submission" date="2015-06" db="EMBL/GenBank/DDBJ databases">
        <authorList>
            <person name="Joergensen T."/>
        </authorList>
    </citation>
    <scope>NUCLEOTIDE SEQUENCE</scope>
    <source>
        <plasmid evidence="2">pRGRH0284</plasmid>
    </source>
</reference>
<protein>
    <recommendedName>
        <fullName evidence="1">Initiator Rep protein WH1 domain-containing protein</fullName>
    </recommendedName>
</protein>
<dbReference type="SUPFAM" id="SSF46785">
    <property type="entry name" value="Winged helix' DNA-binding domain"/>
    <property type="match status" value="2"/>
</dbReference>
<dbReference type="InterPro" id="IPR036390">
    <property type="entry name" value="WH_DNA-bd_sf"/>
</dbReference>
<keyword evidence="2" id="KW-0614">Plasmid</keyword>
<dbReference type="Pfam" id="PF01051">
    <property type="entry name" value="Rep3_N"/>
    <property type="match status" value="1"/>
</dbReference>
<sequence length="296" mass="33983">MAKGEIVEPREIVKADNAFFRVRCKVKNIIATRIVMAFASLVDESDLNEHERFLEYRIDASSILDGIDAGGNYYNQLRAAAYTLIDQKLEQRKHKNHFKVYTLFSTIEYENGIITGKFHSDLLPFFLKLKKQFTRMSLNQYLKLPSIYSQKIFGYLTSWADTPEVEIAVSDLHEMLDTPESLRKNFKELRRWVLEKAHKDITGLTSLRYEWEPIKKGRAVVAVRFIFSRRRALPVSTEKAVKAQAKSSARNNRTFKAALACAERKGHCCIQQDNKPGVCAVCVKLGICKETALRLI</sequence>